<sequence>MSDPDPVVFVVDDDQHIRTSLPRALRMRGFTVEAYESAQAFLDAYDENRIGCLVLDYGMPGMSGLELQEHINRKGYLLPIIFITGHGGIPESVQAMKGGAVDFLEKPFRQSVLVERIETACKMAAEMAEAAGRARAAASRFDRLTAREQEIVDFILEHPGEVTSKEIGRILEISPRTVDHHRARILEKLEVRSVVELVDLAKGPMRKI</sequence>
<dbReference type="CDD" id="cd06170">
    <property type="entry name" value="LuxR_C_like"/>
    <property type="match status" value="1"/>
</dbReference>
<dbReference type="SMART" id="SM00448">
    <property type="entry name" value="REC"/>
    <property type="match status" value="1"/>
</dbReference>
<keyword evidence="4 9" id="KW-0238">DNA-binding</keyword>
<evidence type="ECO:0000313" key="9">
    <source>
        <dbReference type="EMBL" id="PJE34946.1"/>
    </source>
</evidence>
<dbReference type="Pfam" id="PF00072">
    <property type="entry name" value="Response_reg"/>
    <property type="match status" value="1"/>
</dbReference>
<dbReference type="SUPFAM" id="SSF46894">
    <property type="entry name" value="C-terminal effector domain of the bipartite response regulators"/>
    <property type="match status" value="1"/>
</dbReference>
<keyword evidence="5" id="KW-0804">Transcription</keyword>
<dbReference type="SMART" id="SM00421">
    <property type="entry name" value="HTH_LUXR"/>
    <property type="match status" value="1"/>
</dbReference>
<accession>A0A2M8IWN6</accession>
<dbReference type="Gene3D" id="3.40.50.2300">
    <property type="match status" value="1"/>
</dbReference>
<dbReference type="AlphaFoldDB" id="A0A2M8IWN6"/>
<dbReference type="RefSeq" id="WP_100164133.1">
    <property type="nucleotide sequence ID" value="NZ_PGTB01000126.1"/>
</dbReference>
<dbReference type="PROSITE" id="PS50110">
    <property type="entry name" value="RESPONSE_REGULATORY"/>
    <property type="match status" value="1"/>
</dbReference>
<feature type="domain" description="Response regulatory" evidence="8">
    <location>
        <begin position="7"/>
        <end position="121"/>
    </location>
</feature>
<gene>
    <name evidence="9" type="ORF">CVM52_19660</name>
</gene>
<dbReference type="SUPFAM" id="SSF52172">
    <property type="entry name" value="CheY-like"/>
    <property type="match status" value="1"/>
</dbReference>
<dbReference type="Proteomes" id="UP000231553">
    <property type="component" value="Unassembled WGS sequence"/>
</dbReference>
<evidence type="ECO:0000256" key="2">
    <source>
        <dbReference type="ARBA" id="ARBA00023012"/>
    </source>
</evidence>
<feature type="domain" description="HTH luxR-type" evidence="7">
    <location>
        <begin position="137"/>
        <end position="205"/>
    </location>
</feature>
<name>A0A2M8IWN6_9RHOB</name>
<feature type="modified residue" description="4-aspartylphosphate" evidence="6">
    <location>
        <position position="56"/>
    </location>
</feature>
<dbReference type="GO" id="GO:0006355">
    <property type="term" value="P:regulation of DNA-templated transcription"/>
    <property type="evidence" value="ECO:0007669"/>
    <property type="project" value="InterPro"/>
</dbReference>
<keyword evidence="3" id="KW-0805">Transcription regulation</keyword>
<keyword evidence="10" id="KW-1185">Reference proteome</keyword>
<dbReference type="InterPro" id="IPR016032">
    <property type="entry name" value="Sig_transdc_resp-reg_C-effctor"/>
</dbReference>
<dbReference type="InterPro" id="IPR036388">
    <property type="entry name" value="WH-like_DNA-bd_sf"/>
</dbReference>
<evidence type="ECO:0000259" key="7">
    <source>
        <dbReference type="PROSITE" id="PS50043"/>
    </source>
</evidence>
<reference evidence="9 10" key="1">
    <citation type="journal article" date="2018" name="Int. J. Syst. Evol. Microbiol.">
        <title>Pseudooceanicola lipolyticus sp. nov., a marine alphaproteobacterium, reclassification of Oceanicola flagellatus as Pseudooceanicola flagellatus comb. nov. and emended description of the genus Pseudooceanicola.</title>
        <authorList>
            <person name="Huang M.-M."/>
            <person name="Guo L.-L."/>
            <person name="Wu Y.-H."/>
            <person name="Lai Q.-L."/>
            <person name="Shao Z.-Z."/>
            <person name="Wang C.-S."/>
            <person name="Wu M."/>
            <person name="Xu X.-W."/>
        </authorList>
    </citation>
    <scope>NUCLEOTIDE SEQUENCE [LARGE SCALE GENOMIC DNA]</scope>
    <source>
        <strain evidence="9 10">157</strain>
    </source>
</reference>
<evidence type="ECO:0000313" key="10">
    <source>
        <dbReference type="Proteomes" id="UP000231553"/>
    </source>
</evidence>
<dbReference type="Pfam" id="PF00196">
    <property type="entry name" value="GerE"/>
    <property type="match status" value="1"/>
</dbReference>
<dbReference type="GO" id="GO:0000160">
    <property type="term" value="P:phosphorelay signal transduction system"/>
    <property type="evidence" value="ECO:0007669"/>
    <property type="project" value="UniProtKB-KW"/>
</dbReference>
<organism evidence="9 10">
    <name type="scientific">Pseudooceanicola lipolyticus</name>
    <dbReference type="NCBI Taxonomy" id="2029104"/>
    <lineage>
        <taxon>Bacteria</taxon>
        <taxon>Pseudomonadati</taxon>
        <taxon>Pseudomonadota</taxon>
        <taxon>Alphaproteobacteria</taxon>
        <taxon>Rhodobacterales</taxon>
        <taxon>Paracoccaceae</taxon>
        <taxon>Pseudooceanicola</taxon>
    </lineage>
</organism>
<evidence type="ECO:0000256" key="3">
    <source>
        <dbReference type="ARBA" id="ARBA00023015"/>
    </source>
</evidence>
<evidence type="ECO:0000256" key="1">
    <source>
        <dbReference type="ARBA" id="ARBA00022553"/>
    </source>
</evidence>
<dbReference type="FunFam" id="3.40.50.2300:FF:000018">
    <property type="entry name" value="DNA-binding transcriptional regulator NtrC"/>
    <property type="match status" value="1"/>
</dbReference>
<evidence type="ECO:0000256" key="5">
    <source>
        <dbReference type="ARBA" id="ARBA00023163"/>
    </source>
</evidence>
<dbReference type="PROSITE" id="PS50043">
    <property type="entry name" value="HTH_LUXR_2"/>
    <property type="match status" value="1"/>
</dbReference>
<evidence type="ECO:0000259" key="8">
    <source>
        <dbReference type="PROSITE" id="PS50110"/>
    </source>
</evidence>
<dbReference type="EMBL" id="PGTB01000126">
    <property type="protein sequence ID" value="PJE34946.1"/>
    <property type="molecule type" value="Genomic_DNA"/>
</dbReference>
<proteinExistence type="predicted"/>
<dbReference type="InterPro" id="IPR011006">
    <property type="entry name" value="CheY-like_superfamily"/>
</dbReference>
<dbReference type="GO" id="GO:0003677">
    <property type="term" value="F:DNA binding"/>
    <property type="evidence" value="ECO:0007669"/>
    <property type="project" value="UniProtKB-KW"/>
</dbReference>
<dbReference type="PANTHER" id="PTHR44688">
    <property type="entry name" value="DNA-BINDING TRANSCRIPTIONAL ACTIVATOR DEVR_DOSR"/>
    <property type="match status" value="1"/>
</dbReference>
<dbReference type="InterPro" id="IPR001789">
    <property type="entry name" value="Sig_transdc_resp-reg_receiver"/>
</dbReference>
<dbReference type="PANTHER" id="PTHR44688:SF16">
    <property type="entry name" value="DNA-BINDING TRANSCRIPTIONAL ACTIVATOR DEVR_DOSR"/>
    <property type="match status" value="1"/>
</dbReference>
<evidence type="ECO:0000256" key="6">
    <source>
        <dbReference type="PROSITE-ProRule" id="PRU00169"/>
    </source>
</evidence>
<dbReference type="OrthoDB" id="9782655at2"/>
<evidence type="ECO:0000256" key="4">
    <source>
        <dbReference type="ARBA" id="ARBA00023125"/>
    </source>
</evidence>
<protein>
    <submittedName>
        <fullName evidence="9">DNA-binding response regulator</fullName>
    </submittedName>
</protein>
<dbReference type="InterPro" id="IPR000792">
    <property type="entry name" value="Tscrpt_reg_LuxR_C"/>
</dbReference>
<dbReference type="Gene3D" id="1.10.10.10">
    <property type="entry name" value="Winged helix-like DNA-binding domain superfamily/Winged helix DNA-binding domain"/>
    <property type="match status" value="1"/>
</dbReference>
<keyword evidence="2" id="KW-0902">Two-component regulatory system</keyword>
<keyword evidence="1 6" id="KW-0597">Phosphoprotein</keyword>
<comment type="caution">
    <text evidence="9">The sequence shown here is derived from an EMBL/GenBank/DDBJ whole genome shotgun (WGS) entry which is preliminary data.</text>
</comment>